<dbReference type="AlphaFoldDB" id="A0A7Z0DA96"/>
<evidence type="ECO:0000313" key="3">
    <source>
        <dbReference type="Proteomes" id="UP000527616"/>
    </source>
</evidence>
<feature type="domain" description="Helicase XPB/Ssl2 N-terminal" evidence="1">
    <location>
        <begin position="450"/>
        <end position="571"/>
    </location>
</feature>
<evidence type="ECO:0000313" key="2">
    <source>
        <dbReference type="EMBL" id="NYI71656.1"/>
    </source>
</evidence>
<comment type="caution">
    <text evidence="2">The sequence shown here is derived from an EMBL/GenBank/DDBJ whole genome shotgun (WGS) entry which is preliminary data.</text>
</comment>
<dbReference type="EMBL" id="JACBZS010000001">
    <property type="protein sequence ID" value="NYI71656.1"/>
    <property type="molecule type" value="Genomic_DNA"/>
</dbReference>
<dbReference type="InterPro" id="IPR032830">
    <property type="entry name" value="XPB/Ssl2_N"/>
</dbReference>
<name>A0A7Z0DA96_9ACTN</name>
<accession>A0A7Z0DA96</accession>
<dbReference type="RefSeq" id="WP_179445454.1">
    <property type="nucleotide sequence ID" value="NZ_JACBZS010000001.1"/>
</dbReference>
<reference evidence="2 3" key="1">
    <citation type="submission" date="2020-07" db="EMBL/GenBank/DDBJ databases">
        <title>Sequencing the genomes of 1000 actinobacteria strains.</title>
        <authorList>
            <person name="Klenk H.-P."/>
        </authorList>
    </citation>
    <scope>NUCLEOTIDE SEQUENCE [LARGE SCALE GENOMIC DNA]</scope>
    <source>
        <strain evidence="2 3">DSM 103164</strain>
    </source>
</reference>
<proteinExistence type="predicted"/>
<keyword evidence="3" id="KW-1185">Reference proteome</keyword>
<gene>
    <name evidence="2" type="ORF">GGQ54_002216</name>
</gene>
<dbReference type="Pfam" id="PF13625">
    <property type="entry name" value="Helicase_C_3"/>
    <property type="match status" value="1"/>
</dbReference>
<organism evidence="2 3">
    <name type="scientific">Naumannella cuiyingiana</name>
    <dbReference type="NCBI Taxonomy" id="1347891"/>
    <lineage>
        <taxon>Bacteria</taxon>
        <taxon>Bacillati</taxon>
        <taxon>Actinomycetota</taxon>
        <taxon>Actinomycetes</taxon>
        <taxon>Propionibacteriales</taxon>
        <taxon>Propionibacteriaceae</taxon>
        <taxon>Naumannella</taxon>
    </lineage>
</organism>
<dbReference type="Proteomes" id="UP000527616">
    <property type="component" value="Unassembled WGS sequence"/>
</dbReference>
<evidence type="ECO:0000259" key="1">
    <source>
        <dbReference type="Pfam" id="PF13625"/>
    </source>
</evidence>
<sequence>MRPPRTFGEAVRRLDEAGLARLLALRPDLGVPAPADLAELATRAATATSVQRALERLDVAQRLTAEALAASADPATIADLAALTGRAPDWLAARAAELRARGLLWGADDALHLLREARLAFGHWPGGLAGPSERPLPDPAAVLADTDPDERAVLERLAWGPPTGALRQADRPVTLASARTPVERLLARGLLRPLDADTVIVPREVALAVRGGFARPEVRDTPPPVEAPPVEPARARRVDRAALGAAYACVQEVDALIDELGRMRPVLLRAGGLGASDTSALGRRLGVAPDALARGVAVAERLGMIRAHGGRVEVTTAYDAWLARPGRERWLEIVGAWREQERWPQREPRPLQHEPHPLHGRAPELRALALAELVGVPVGAEVDRAALTARIGWQRPAWQALGLADVVNEFAADAAWLGLIALGGRGRLAGAAIDGRVPNDLEFPEPVDTLILQADLTAVAAGPVQHEVLEVIRLLADVESRGAATVFRFSPASVRRGLDRGWSAEQITDWLATHSETEVPQPLRYLITDAARRHGTIRVANAGSWLRVDDPAQAALVTAHPRAAEFGVRQVAPGVIIAAAEADELVDWLRDLGLSPAAEGPGGTALLAPAPVRARAGAAAPAPAVDPALLAERLTEQAERAAHAERGAARLRESLSAAARAGTGVDLTWVDAGGALSRRTGVPLELAAGQVRVRLDEPTDAGSREIWLALGRIRNVDAITTAPTRGSSH</sequence>
<protein>
    <recommendedName>
        <fullName evidence="1">Helicase XPB/Ssl2 N-terminal domain-containing protein</fullName>
    </recommendedName>
</protein>